<sequence>MMCSIQAATDVHDAEVVLHAAATQQEPKELRDMPVVAMHDSGLAERNQRSEQLVETKNVWLLVSCSLGILVSFTLNGLVLEKITTHRVLGELSMTFVLCVFNACVASGLRRARHEKTATMPQHCLVGLGLLAFGSSIASMVSLRYLTYITRILGKACKSIPVMIMGVIFGKKYAVPKYVSVLVLSLGVALFLVGTAHEKQAHEMGTTGTHASGPEHARTPNMVCGFWLLMLSLLLDGATGALEDKFMETYHIGPFDLMHFVNVYKALFAGVGMVVNSEVPTFLEWVLPSLPNLLLLSLTGAFGQAFIFFTISKFGALTAAIIGTCRKVLSIVLSVVWFGHVLSLQQTVGLSLSFVGIAIPWIKLTTCRAHPSRVSTITIESLEMDDVSKESLLESSSDDTVDAESDEHEDGEMSLETARKLELVNAWHSRHAPKAQASSATNARDLDQAVEMI</sequence>
<accession>A0ACC0W0U6</accession>
<reference evidence="1 2" key="1">
    <citation type="journal article" date="2022" name="bioRxiv">
        <title>The genome of the oomycete Peronosclerospora sorghi, a cosmopolitan pathogen of maize and sorghum, is inflated with dispersed pseudogenes.</title>
        <authorList>
            <person name="Fletcher K."/>
            <person name="Martin F."/>
            <person name="Isakeit T."/>
            <person name="Cavanaugh K."/>
            <person name="Magill C."/>
            <person name="Michelmore R."/>
        </authorList>
    </citation>
    <scope>NUCLEOTIDE SEQUENCE [LARGE SCALE GENOMIC DNA]</scope>
    <source>
        <strain evidence="1">P6</strain>
    </source>
</reference>
<protein>
    <submittedName>
        <fullName evidence="1">Uncharacterized protein</fullName>
    </submittedName>
</protein>
<dbReference type="EMBL" id="CM047583">
    <property type="protein sequence ID" value="KAI9912354.1"/>
    <property type="molecule type" value="Genomic_DNA"/>
</dbReference>
<evidence type="ECO:0000313" key="1">
    <source>
        <dbReference type="EMBL" id="KAI9912354.1"/>
    </source>
</evidence>
<gene>
    <name evidence="1" type="ORF">PsorP6_005495</name>
</gene>
<name>A0ACC0W0U6_9STRA</name>
<comment type="caution">
    <text evidence="1">The sequence shown here is derived from an EMBL/GenBank/DDBJ whole genome shotgun (WGS) entry which is preliminary data.</text>
</comment>
<organism evidence="1 2">
    <name type="scientific">Peronosclerospora sorghi</name>
    <dbReference type="NCBI Taxonomy" id="230839"/>
    <lineage>
        <taxon>Eukaryota</taxon>
        <taxon>Sar</taxon>
        <taxon>Stramenopiles</taxon>
        <taxon>Oomycota</taxon>
        <taxon>Peronosporomycetes</taxon>
        <taxon>Peronosporales</taxon>
        <taxon>Peronosporaceae</taxon>
        <taxon>Peronosclerospora</taxon>
    </lineage>
</organism>
<proteinExistence type="predicted"/>
<keyword evidence="2" id="KW-1185">Reference proteome</keyword>
<evidence type="ECO:0000313" key="2">
    <source>
        <dbReference type="Proteomes" id="UP001163321"/>
    </source>
</evidence>
<dbReference type="Proteomes" id="UP001163321">
    <property type="component" value="Chromosome 4"/>
</dbReference>